<keyword evidence="3" id="KW-1185">Reference proteome</keyword>
<reference evidence="2" key="1">
    <citation type="submission" date="2021-02" db="EMBL/GenBank/DDBJ databases">
        <authorList>
            <person name="Dougan E. K."/>
            <person name="Rhodes N."/>
            <person name="Thang M."/>
            <person name="Chan C."/>
        </authorList>
    </citation>
    <scope>NUCLEOTIDE SEQUENCE</scope>
</reference>
<comment type="caution">
    <text evidence="2">The sequence shown here is derived from an EMBL/GenBank/DDBJ whole genome shotgun (WGS) entry which is preliminary data.</text>
</comment>
<evidence type="ECO:0008006" key="4">
    <source>
        <dbReference type="Google" id="ProtNLM"/>
    </source>
</evidence>
<protein>
    <recommendedName>
        <fullName evidence="4">Phospholipase B-like</fullName>
    </recommendedName>
</protein>
<name>A0A813G9I3_POLGL</name>
<keyword evidence="1" id="KW-0732">Signal</keyword>
<dbReference type="AlphaFoldDB" id="A0A813G9I3"/>
<feature type="signal peptide" evidence="1">
    <location>
        <begin position="1"/>
        <end position="30"/>
    </location>
</feature>
<dbReference type="Proteomes" id="UP000654075">
    <property type="component" value="Unassembled WGS sequence"/>
</dbReference>
<dbReference type="EMBL" id="CAJNNV010027767">
    <property type="protein sequence ID" value="CAE8621547.1"/>
    <property type="molecule type" value="Genomic_DNA"/>
</dbReference>
<accession>A0A813G9I3</accession>
<evidence type="ECO:0000313" key="2">
    <source>
        <dbReference type="EMBL" id="CAE8621547.1"/>
    </source>
</evidence>
<gene>
    <name evidence="2" type="ORF">PGLA1383_LOCUS39065</name>
</gene>
<evidence type="ECO:0000256" key="1">
    <source>
        <dbReference type="SAM" id="SignalP"/>
    </source>
</evidence>
<proteinExistence type="predicted"/>
<evidence type="ECO:0000313" key="3">
    <source>
        <dbReference type="Proteomes" id="UP000654075"/>
    </source>
</evidence>
<sequence length="623" mass="66426">MAAFHGSFGFAVVFGFLLAVSFSILSAAEATGPGSTCDEVDEAASLMHLRQTNGGSFDAPPMTNGPQLPGGDEAAILQVIDKAFKDVKGPGSFLQSNVHEDDAWQTCGKMNWPRLSIHRAWTYNDMVEKLGMTQHCHPHAGSARDDATCKAIKAAQRAILQLSMGGKFPQGPKFVNASITAWGKYPSYIDGSVGPVAKDSMPPVAPILNGNAASGWILCDIVRTVLTQSANMAGAGVSSWVAPLGALSRRAPAQAIEMLVRLMWSGRASSQMSQPCPYIYDQQPGLVPYQDQTGGWHPSSFSSSADAHCFGHAVDCKAAFGLPLQPAGATFAFEQSLLSSFRASVGGNCELHSSQLNYPGAPKSLTESMYTVQGQANYGSLYACNAMIDPVNQACKLVVNSELRGSLSSADFMTLFAYPLEPLQSKQFETVCKDTAALAEANGENIGQAVSEAIKQLAAYEKAHHGSSWSATYFKTIMDIYGGDLQKALTFTSLAETWNTPSFTEDLLASACKADVAFLSIDASVMLNSLYTPEGALGTVGPYYPRHHENCMKKVGKCDHAVFLESCDQENDLYTIWTWGSRRYFTKLGLLGTPVTDAGDPNPAGPFNTGVLCSATLGSLSVP</sequence>
<organism evidence="2 3">
    <name type="scientific">Polarella glacialis</name>
    <name type="common">Dinoflagellate</name>
    <dbReference type="NCBI Taxonomy" id="89957"/>
    <lineage>
        <taxon>Eukaryota</taxon>
        <taxon>Sar</taxon>
        <taxon>Alveolata</taxon>
        <taxon>Dinophyceae</taxon>
        <taxon>Suessiales</taxon>
        <taxon>Suessiaceae</taxon>
        <taxon>Polarella</taxon>
    </lineage>
</organism>
<feature type="chain" id="PRO_5032915369" description="Phospholipase B-like" evidence="1">
    <location>
        <begin position="31"/>
        <end position="623"/>
    </location>
</feature>